<evidence type="ECO:0000256" key="5">
    <source>
        <dbReference type="ARBA" id="ARBA00022777"/>
    </source>
</evidence>
<evidence type="ECO:0000256" key="3">
    <source>
        <dbReference type="ARBA" id="ARBA00022679"/>
    </source>
</evidence>
<evidence type="ECO:0000256" key="8">
    <source>
        <dbReference type="SAM" id="MobiDB-lite"/>
    </source>
</evidence>
<keyword evidence="2" id="KW-0723">Serine/threonine-protein kinase</keyword>
<dbReference type="Pfam" id="PF19431">
    <property type="entry name" value="MEKK4_N"/>
    <property type="match status" value="1"/>
</dbReference>
<dbReference type="PANTHER" id="PTHR48016:SF32">
    <property type="entry name" value="MITOGEN-ACTIVATED PROTEIN KINASE KINASE KINASE 4"/>
    <property type="match status" value="1"/>
</dbReference>
<dbReference type="CDD" id="cd06626">
    <property type="entry name" value="STKc_MEKK4"/>
    <property type="match status" value="1"/>
</dbReference>
<dbReference type="Pfam" id="PF00069">
    <property type="entry name" value="Pkinase"/>
    <property type="match status" value="1"/>
</dbReference>
<gene>
    <name evidence="11" type="ORF">GMARGA_LOCUS18163</name>
</gene>
<reference evidence="11 12" key="1">
    <citation type="submission" date="2021-06" db="EMBL/GenBank/DDBJ databases">
        <authorList>
            <person name="Kallberg Y."/>
            <person name="Tangrot J."/>
            <person name="Rosling A."/>
        </authorList>
    </citation>
    <scope>NUCLEOTIDE SEQUENCE [LARGE SCALE GENOMIC DNA]</scope>
    <source>
        <strain evidence="11 12">120-4 pot B 10/14</strain>
    </source>
</reference>
<dbReference type="InterPro" id="IPR036420">
    <property type="entry name" value="BRCT_dom_sf"/>
</dbReference>
<dbReference type="PROSITE" id="PS50011">
    <property type="entry name" value="PROTEIN_KINASE_DOM"/>
    <property type="match status" value="1"/>
</dbReference>
<evidence type="ECO:0000256" key="1">
    <source>
        <dbReference type="ARBA" id="ARBA00006529"/>
    </source>
</evidence>
<protein>
    <submittedName>
        <fullName evidence="11">17190_t:CDS:1</fullName>
    </submittedName>
</protein>
<dbReference type="Proteomes" id="UP000789901">
    <property type="component" value="Unassembled WGS sequence"/>
</dbReference>
<evidence type="ECO:0000256" key="4">
    <source>
        <dbReference type="ARBA" id="ARBA00022741"/>
    </source>
</evidence>
<dbReference type="PROSITE" id="PS00107">
    <property type="entry name" value="PROTEIN_KINASE_ATP"/>
    <property type="match status" value="1"/>
</dbReference>
<evidence type="ECO:0000256" key="2">
    <source>
        <dbReference type="ARBA" id="ARBA00022527"/>
    </source>
</evidence>
<dbReference type="SMART" id="SM00220">
    <property type="entry name" value="S_TKc"/>
    <property type="match status" value="1"/>
</dbReference>
<dbReference type="EMBL" id="CAJVQB010014302">
    <property type="protein sequence ID" value="CAG8767572.1"/>
    <property type="molecule type" value="Genomic_DNA"/>
</dbReference>
<dbReference type="PROSITE" id="PS50172">
    <property type="entry name" value="BRCT"/>
    <property type="match status" value="1"/>
</dbReference>
<dbReference type="PANTHER" id="PTHR48016">
    <property type="entry name" value="MAP KINASE KINASE KINASE SSK2-RELATED-RELATED"/>
    <property type="match status" value="1"/>
</dbReference>
<feature type="compositionally biased region" description="Basic and acidic residues" evidence="8">
    <location>
        <begin position="195"/>
        <end position="214"/>
    </location>
</feature>
<dbReference type="Gene3D" id="3.40.50.10190">
    <property type="entry name" value="BRCT domain"/>
    <property type="match status" value="1"/>
</dbReference>
<name>A0ABN7VG82_GIGMA</name>
<keyword evidence="3" id="KW-0808">Transferase</keyword>
<feature type="domain" description="BRCT" evidence="10">
    <location>
        <begin position="47"/>
        <end position="128"/>
    </location>
</feature>
<dbReference type="PROSITE" id="PS00108">
    <property type="entry name" value="PROTEIN_KINASE_ST"/>
    <property type="match status" value="1"/>
</dbReference>
<keyword evidence="4 7" id="KW-0547">Nucleotide-binding</keyword>
<dbReference type="CDD" id="cd00027">
    <property type="entry name" value="BRCT"/>
    <property type="match status" value="1"/>
</dbReference>
<evidence type="ECO:0000256" key="7">
    <source>
        <dbReference type="PROSITE-ProRule" id="PRU10141"/>
    </source>
</evidence>
<accession>A0ABN7VG82</accession>
<evidence type="ECO:0000313" key="11">
    <source>
        <dbReference type="EMBL" id="CAG8767572.1"/>
    </source>
</evidence>
<evidence type="ECO:0000256" key="6">
    <source>
        <dbReference type="ARBA" id="ARBA00022840"/>
    </source>
</evidence>
<feature type="binding site" evidence="7">
    <location>
        <position position="1118"/>
    </location>
    <ligand>
        <name>ATP</name>
        <dbReference type="ChEBI" id="CHEBI:30616"/>
    </ligand>
</feature>
<evidence type="ECO:0000259" key="9">
    <source>
        <dbReference type="PROSITE" id="PS50011"/>
    </source>
</evidence>
<proteinExistence type="inferred from homology"/>
<feature type="region of interest" description="Disordered" evidence="8">
    <location>
        <begin position="146"/>
        <end position="222"/>
    </location>
</feature>
<organism evidence="11 12">
    <name type="scientific">Gigaspora margarita</name>
    <dbReference type="NCBI Taxonomy" id="4874"/>
    <lineage>
        <taxon>Eukaryota</taxon>
        <taxon>Fungi</taxon>
        <taxon>Fungi incertae sedis</taxon>
        <taxon>Mucoromycota</taxon>
        <taxon>Glomeromycotina</taxon>
        <taxon>Glomeromycetes</taxon>
        <taxon>Diversisporales</taxon>
        <taxon>Gigasporaceae</taxon>
        <taxon>Gigaspora</taxon>
    </lineage>
</organism>
<evidence type="ECO:0000259" key="10">
    <source>
        <dbReference type="PROSITE" id="PS50172"/>
    </source>
</evidence>
<dbReference type="InterPro" id="IPR001357">
    <property type="entry name" value="BRCT_dom"/>
</dbReference>
<dbReference type="InterPro" id="IPR008271">
    <property type="entry name" value="Ser/Thr_kinase_AS"/>
</dbReference>
<dbReference type="SMART" id="SM00292">
    <property type="entry name" value="BRCT"/>
    <property type="match status" value="1"/>
</dbReference>
<dbReference type="InterPro" id="IPR011009">
    <property type="entry name" value="Kinase-like_dom_sf"/>
</dbReference>
<dbReference type="SUPFAM" id="SSF56112">
    <property type="entry name" value="Protein kinase-like (PK-like)"/>
    <property type="match status" value="1"/>
</dbReference>
<dbReference type="SUPFAM" id="SSF52113">
    <property type="entry name" value="BRCT domain"/>
    <property type="match status" value="1"/>
</dbReference>
<keyword evidence="12" id="KW-1185">Reference proteome</keyword>
<keyword evidence="6 7" id="KW-0067">ATP-binding</keyword>
<comment type="similarity">
    <text evidence="1">Belongs to the protein kinase superfamily. STE Ser/Thr protein kinase family. MAP kinase kinase kinase subfamily.</text>
</comment>
<comment type="caution">
    <text evidence="11">The sequence shown here is derived from an EMBL/GenBank/DDBJ whole genome shotgun (WGS) entry which is preliminary data.</text>
</comment>
<dbReference type="InterPro" id="IPR045801">
    <property type="entry name" value="MEKK4_N"/>
</dbReference>
<feature type="compositionally biased region" description="Polar residues" evidence="8">
    <location>
        <begin position="176"/>
        <end position="189"/>
    </location>
</feature>
<dbReference type="Gene3D" id="1.10.510.10">
    <property type="entry name" value="Transferase(Phosphotransferase) domain 1"/>
    <property type="match status" value="1"/>
</dbReference>
<feature type="region of interest" description="Disordered" evidence="8">
    <location>
        <begin position="1"/>
        <end position="53"/>
    </location>
</feature>
<sequence>MKPSVRFSTPFDDEDEEETLLERGDNSHFSGSPGFRNGRSHGKTSHNPQKPFQGQTFVVYGYDETQKQNLENMIKRQGGFVSQSLSSRTTYFVVAKSKSEENSDEIEEMVRFNHHSIHIVSEEFIYDSANNVHHLRDAEVFENIGNSRRRQRRQANSYSGPVNAKYSRYSRRHSLHQNNSWGPDSTSGDHSPYLSDERHSELNHSGSELERSSDTDSSEYGDNVFVTNNAAKTEALKYTLNPNATNLSQDMQKERMEWQSFLASVLTGEVIKSEKRRLSGSSRQASNIAYHLWFQINTTLRRLPSNLNESRRQIDEILQEVIDFEVKPGDVPAFDQVVEILHKVDVCESLYPTRKAMMVDKALYKSQEFQCNLDALNAWLTVTRSFQTQLKILQNWTGSDDLEITRPKDAPADADNPSFLERILKENSLKQTFEKRTLSTLASLLLKAKRVMIENAEIFEKMKLSPYIDELPLLLNFPTKLMKECMIFLLEYVNILNDPTSMMIQQMMDDFQISLSLACKIKHQYFELVKPAEGWTIPSSIDENYDVVLLESLRFYFKLLQLKVKSGFKTVFFKEAEILDSEWAFLSGICRHIAGGEIETAAQFCDLSNAGVGFFFQIRVFQYQESKRAFTNFSPCFNQFYSMLTNKLLQSIMTNFDSELENVPNDVDCANKSKVYNKILDSVRLRSRKLLRFTRFVLGELENAAEYHIDDMNYPSFIEGLERTNHVLVYPDTFDDDGVCFIVEPSLHDRPEQIQKLLKSVLASFDKRPDDDCELKSLEYVIILSPRVTFEWNGLVMVVSMEKFNLDLKTHHTRLVADGAYRLQACKQRFRKSVDDCSIKILTETRPNVSDVNHETTKIKKTIFKLVNKIIDSVNTIQNRTMNGECQDLIENCFSFATEIGQRSLRYIHREAWRSQLNIKLTRMSIDWVSFICDDCVPTDRKTFRWAVIALEFAMATNRGNNILSLSESEFAMLRSKVGMCMRLFISHVDIMGARQSYEAQEQQRQGAIGNAEGQSIVQQVKKYRGQIHNGECVNATQEGLIAAIHQLEFKRAQKEQEQRLVGKVLEEDPQNRPLVFLASSSSNISLRWQQGKFIGGGTFGSVYLAVNLDTGDLMAVKEIRFHDPTSLNKLYKQVKDEMSVMEVLDHPNIVSYYGIEVHRDRVYIFMEYCSGGSLASQLEHGRIESEKVVQFYAYQMLAGLVYLHKNNIVHRDIKPDNILLDHTGIIKFVDFGAAKILAKNQRTMGRTTTGGGTNVNSLTGTPMYMAPEVITGGEKGRKGSMDIWSLGCCVLEMATGRRPWSNLDNEWAVMYHVVTGHPPLPDPSQLSELGIDFLKQCFTRSPQLRPSAEELLQHPWVDVE</sequence>
<evidence type="ECO:0000313" key="12">
    <source>
        <dbReference type="Proteomes" id="UP000789901"/>
    </source>
</evidence>
<dbReference type="InterPro" id="IPR000719">
    <property type="entry name" value="Prot_kinase_dom"/>
</dbReference>
<dbReference type="InterPro" id="IPR017441">
    <property type="entry name" value="Protein_kinase_ATP_BS"/>
</dbReference>
<keyword evidence="5" id="KW-0418">Kinase</keyword>
<dbReference type="InterPro" id="IPR050538">
    <property type="entry name" value="MAP_kinase_kinase_kinase"/>
</dbReference>
<feature type="domain" description="Protein kinase" evidence="9">
    <location>
        <begin position="1089"/>
        <end position="1358"/>
    </location>
</feature>
<dbReference type="Pfam" id="PF00533">
    <property type="entry name" value="BRCT"/>
    <property type="match status" value="1"/>
</dbReference>